<dbReference type="AlphaFoldDB" id="A0A5C6E5F1"/>
<comment type="caution">
    <text evidence="2">The sequence shown here is derived from an EMBL/GenBank/DDBJ whole genome shotgun (WGS) entry which is preliminary data.</text>
</comment>
<dbReference type="EMBL" id="SJPV01000001">
    <property type="protein sequence ID" value="TWU42656.1"/>
    <property type="molecule type" value="Genomic_DNA"/>
</dbReference>
<evidence type="ECO:0000259" key="1">
    <source>
        <dbReference type="Pfam" id="PF13701"/>
    </source>
</evidence>
<organism evidence="2 3">
    <name type="scientific">Novipirellula artificiosorum</name>
    <dbReference type="NCBI Taxonomy" id="2528016"/>
    <lineage>
        <taxon>Bacteria</taxon>
        <taxon>Pseudomonadati</taxon>
        <taxon>Planctomycetota</taxon>
        <taxon>Planctomycetia</taxon>
        <taxon>Pirellulales</taxon>
        <taxon>Pirellulaceae</taxon>
        <taxon>Novipirellula</taxon>
    </lineage>
</organism>
<dbReference type="InterPro" id="IPR025668">
    <property type="entry name" value="Tnp_DDE_dom"/>
</dbReference>
<dbReference type="OrthoDB" id="238921at2"/>
<accession>A0A5C6E5F1</accession>
<dbReference type="Proteomes" id="UP000319143">
    <property type="component" value="Unassembled WGS sequence"/>
</dbReference>
<sequence>MNAKVRQQLRKRKRKLLRRISIEHGKWQSPMIRPATTKIELAEKQQAVTCGGLAAIVELIKTLGIRKELNRSASVLKLHLPYDEADHILNIALNLLAGGTCLDHIEHRRNDEAYLDALGAERIPDPTTAGDFCRRFSHVQLIMVMQAINRVRQTVWKQQEDRFFDCATIEADGTMVETAGEKKEGIGISYKGQWGYHPLVVTLAETQELLYIHNRPGNRVSEEDSAFFYDLAIDQCKKAGFRKIVLRGDTAFSSTEHLDRWDELGVKFVLGYSAHRNLCRMADSLPKTAWKRLDRSSVGAADEMKRAKRPKVKERIVVANGYKNKRLTGESYAEFEYRPTACKKSYRMVVVRKDIDVTSGQQLLFSEEKYFFYISNEASDDAPAREVIRASNKRCNQENTISQLNASGALTAPLDNLESNMAYMVFASLAWTLKTWSGMLIRVKGNEGQRRVRREARNRIVRMEFWTYLNSLMLLPAQVIRSSRRRIFRLLTYRPTVDLLMTMHDHIRQPLRC</sequence>
<dbReference type="RefSeq" id="WP_146524668.1">
    <property type="nucleotide sequence ID" value="NZ_SJPV01000001.1"/>
</dbReference>
<feature type="domain" description="Transposase DDE" evidence="1">
    <location>
        <begin position="48"/>
        <end position="509"/>
    </location>
</feature>
<protein>
    <submittedName>
        <fullName evidence="2">Transposase DDE domain protein</fullName>
    </submittedName>
</protein>
<dbReference type="Pfam" id="PF13701">
    <property type="entry name" value="DDE_Tnp_1_4"/>
    <property type="match status" value="1"/>
</dbReference>
<evidence type="ECO:0000313" key="3">
    <source>
        <dbReference type="Proteomes" id="UP000319143"/>
    </source>
</evidence>
<reference evidence="2 3" key="1">
    <citation type="submission" date="2019-02" db="EMBL/GenBank/DDBJ databases">
        <title>Deep-cultivation of Planctomycetes and their phenomic and genomic characterization uncovers novel biology.</title>
        <authorList>
            <person name="Wiegand S."/>
            <person name="Jogler M."/>
            <person name="Boedeker C."/>
            <person name="Pinto D."/>
            <person name="Vollmers J."/>
            <person name="Rivas-Marin E."/>
            <person name="Kohn T."/>
            <person name="Peeters S.H."/>
            <person name="Heuer A."/>
            <person name="Rast P."/>
            <person name="Oberbeckmann S."/>
            <person name="Bunk B."/>
            <person name="Jeske O."/>
            <person name="Meyerdierks A."/>
            <person name="Storesund J.E."/>
            <person name="Kallscheuer N."/>
            <person name="Luecker S."/>
            <person name="Lage O.M."/>
            <person name="Pohl T."/>
            <person name="Merkel B.J."/>
            <person name="Hornburger P."/>
            <person name="Mueller R.-W."/>
            <person name="Bruemmer F."/>
            <person name="Labrenz M."/>
            <person name="Spormann A.M."/>
            <person name="Op Den Camp H."/>
            <person name="Overmann J."/>
            <person name="Amann R."/>
            <person name="Jetten M.S.M."/>
            <person name="Mascher T."/>
            <person name="Medema M.H."/>
            <person name="Devos D.P."/>
            <person name="Kaster A.-K."/>
            <person name="Ovreas L."/>
            <person name="Rohde M."/>
            <person name="Galperin M.Y."/>
            <person name="Jogler C."/>
        </authorList>
    </citation>
    <scope>NUCLEOTIDE SEQUENCE [LARGE SCALE GENOMIC DNA]</scope>
    <source>
        <strain evidence="2 3">Poly41</strain>
    </source>
</reference>
<proteinExistence type="predicted"/>
<name>A0A5C6E5F1_9BACT</name>
<keyword evidence="3" id="KW-1185">Reference proteome</keyword>
<dbReference type="NCBIfam" id="NF033539">
    <property type="entry name" value="transpos_IS1380"/>
    <property type="match status" value="1"/>
</dbReference>
<evidence type="ECO:0000313" key="2">
    <source>
        <dbReference type="EMBL" id="TWU42656.1"/>
    </source>
</evidence>
<gene>
    <name evidence="2" type="ORF">Poly41_09550</name>
</gene>
<dbReference type="InterPro" id="IPR047960">
    <property type="entry name" value="Transpos_IS1380"/>
</dbReference>